<sequence length="293" mass="32371">MISIRVEVFSDTLCPWCYIGKKHLDQAIYLFRQQHPNVVFEVEWKPFYLYPNLERIRQPKTRLMEPIPPEIQNHIMQAGSRAGIAFQLNAGTTGPSAASHALLKLALQYSVPSAFSSPSPTTSVHASSSSSGYYPGISPGSNSMSSPVFYPPSYPSPQSRLLDALFAAHFERGQDISSPVLLITLAEESGISRQDAQHILSNDLAIRETDVDAAYSGTRVQGIPTFIIQGRWKVGGMQEPGVFLGVFERAAQEEMRERTGTREHSLETVEGADSGRSRRGMSLREMLIDETAP</sequence>
<dbReference type="Proteomes" id="UP000813385">
    <property type="component" value="Unassembled WGS sequence"/>
</dbReference>
<dbReference type="InterPro" id="IPR036249">
    <property type="entry name" value="Thioredoxin-like_sf"/>
</dbReference>
<comment type="caution">
    <text evidence="3">The sequence shown here is derived from an EMBL/GenBank/DDBJ whole genome shotgun (WGS) entry which is preliminary data.</text>
</comment>
<organism evidence="3 4">
    <name type="scientific">Plectosphaerella cucumerina</name>
    <dbReference type="NCBI Taxonomy" id="40658"/>
    <lineage>
        <taxon>Eukaryota</taxon>
        <taxon>Fungi</taxon>
        <taxon>Dikarya</taxon>
        <taxon>Ascomycota</taxon>
        <taxon>Pezizomycotina</taxon>
        <taxon>Sordariomycetes</taxon>
        <taxon>Hypocreomycetidae</taxon>
        <taxon>Glomerellales</taxon>
        <taxon>Plectosphaerellaceae</taxon>
        <taxon>Plectosphaerella</taxon>
    </lineage>
</organism>
<reference evidence="3" key="1">
    <citation type="journal article" date="2021" name="Nat. Commun.">
        <title>Genetic determinants of endophytism in the Arabidopsis root mycobiome.</title>
        <authorList>
            <person name="Mesny F."/>
            <person name="Miyauchi S."/>
            <person name="Thiergart T."/>
            <person name="Pickel B."/>
            <person name="Atanasova L."/>
            <person name="Karlsson M."/>
            <person name="Huettel B."/>
            <person name="Barry K.W."/>
            <person name="Haridas S."/>
            <person name="Chen C."/>
            <person name="Bauer D."/>
            <person name="Andreopoulos W."/>
            <person name="Pangilinan J."/>
            <person name="LaButti K."/>
            <person name="Riley R."/>
            <person name="Lipzen A."/>
            <person name="Clum A."/>
            <person name="Drula E."/>
            <person name="Henrissat B."/>
            <person name="Kohler A."/>
            <person name="Grigoriev I.V."/>
            <person name="Martin F.M."/>
            <person name="Hacquard S."/>
        </authorList>
    </citation>
    <scope>NUCLEOTIDE SEQUENCE</scope>
    <source>
        <strain evidence="3">MPI-CAGE-AT-0016</strain>
    </source>
</reference>
<dbReference type="OrthoDB" id="1930760at2759"/>
<dbReference type="AlphaFoldDB" id="A0A8K0TQB2"/>
<evidence type="ECO:0000313" key="4">
    <source>
        <dbReference type="Proteomes" id="UP000813385"/>
    </source>
</evidence>
<evidence type="ECO:0000259" key="2">
    <source>
        <dbReference type="Pfam" id="PF01323"/>
    </source>
</evidence>
<evidence type="ECO:0000256" key="1">
    <source>
        <dbReference type="SAM" id="MobiDB-lite"/>
    </source>
</evidence>
<feature type="compositionally biased region" description="Basic and acidic residues" evidence="1">
    <location>
        <begin position="255"/>
        <end position="267"/>
    </location>
</feature>
<feature type="domain" description="DSBA-like thioredoxin" evidence="2">
    <location>
        <begin position="6"/>
        <end position="104"/>
    </location>
</feature>
<dbReference type="EMBL" id="JAGPXD010000002">
    <property type="protein sequence ID" value="KAH7367554.1"/>
    <property type="molecule type" value="Genomic_DNA"/>
</dbReference>
<feature type="region of interest" description="Disordered" evidence="1">
    <location>
        <begin position="255"/>
        <end position="293"/>
    </location>
</feature>
<dbReference type="InterPro" id="IPR001853">
    <property type="entry name" value="DSBA-like_thioredoxin_dom"/>
</dbReference>
<dbReference type="Pfam" id="PF01323">
    <property type="entry name" value="DSBA"/>
    <property type="match status" value="2"/>
</dbReference>
<keyword evidence="4" id="KW-1185">Reference proteome</keyword>
<proteinExistence type="predicted"/>
<dbReference type="Gene3D" id="3.40.30.10">
    <property type="entry name" value="Glutaredoxin"/>
    <property type="match status" value="2"/>
</dbReference>
<feature type="domain" description="DSBA-like thioredoxin" evidence="2">
    <location>
        <begin position="158"/>
        <end position="239"/>
    </location>
</feature>
<dbReference type="GO" id="GO:0016491">
    <property type="term" value="F:oxidoreductase activity"/>
    <property type="evidence" value="ECO:0007669"/>
    <property type="project" value="InterPro"/>
</dbReference>
<dbReference type="CDD" id="cd03024">
    <property type="entry name" value="DsbA_FrnE"/>
    <property type="match status" value="1"/>
</dbReference>
<gene>
    <name evidence="3" type="ORF">B0T11DRAFT_55072</name>
</gene>
<protein>
    <recommendedName>
        <fullName evidence="2">DSBA-like thioredoxin domain-containing protein</fullName>
    </recommendedName>
</protein>
<evidence type="ECO:0000313" key="3">
    <source>
        <dbReference type="EMBL" id="KAH7367554.1"/>
    </source>
</evidence>
<accession>A0A8K0TQB2</accession>
<dbReference type="PANTHER" id="PTHR13887:SF41">
    <property type="entry name" value="THIOREDOXIN SUPERFAMILY PROTEIN"/>
    <property type="match status" value="1"/>
</dbReference>
<dbReference type="SUPFAM" id="SSF52833">
    <property type="entry name" value="Thioredoxin-like"/>
    <property type="match status" value="1"/>
</dbReference>
<name>A0A8K0TQB2_9PEZI</name>
<dbReference type="PANTHER" id="PTHR13887">
    <property type="entry name" value="GLUTATHIONE S-TRANSFERASE KAPPA"/>
    <property type="match status" value="1"/>
</dbReference>